<dbReference type="PANTHER" id="PTHR43859:SF4">
    <property type="entry name" value="BUTANOATE--COA LIGASE AAE1-RELATED"/>
    <property type="match status" value="1"/>
</dbReference>
<protein>
    <recommendedName>
        <fullName evidence="5">AMP-dependent synthetase/ligase domain-containing protein</fullName>
    </recommendedName>
</protein>
<feature type="domain" description="AMP-dependent synthetase/ligase" evidence="5">
    <location>
        <begin position="1"/>
        <end position="73"/>
    </location>
</feature>
<dbReference type="InterPro" id="IPR000873">
    <property type="entry name" value="AMP-dep_synth/lig_dom"/>
</dbReference>
<dbReference type="GO" id="GO:0016874">
    <property type="term" value="F:ligase activity"/>
    <property type="evidence" value="ECO:0007669"/>
    <property type="project" value="UniProtKB-KW"/>
</dbReference>
<comment type="caution">
    <text evidence="6">The sequence shown here is derived from an EMBL/GenBank/DDBJ whole genome shotgun (WGS) entry which is preliminary data.</text>
</comment>
<dbReference type="InterPro" id="IPR042099">
    <property type="entry name" value="ANL_N_sf"/>
</dbReference>
<organism evidence="6 7">
    <name type="scientific">Symbiobacterium thermophilum</name>
    <dbReference type="NCBI Taxonomy" id="2734"/>
    <lineage>
        <taxon>Bacteria</taxon>
        <taxon>Bacillati</taxon>
        <taxon>Bacillota</taxon>
        <taxon>Clostridia</taxon>
        <taxon>Eubacteriales</taxon>
        <taxon>Symbiobacteriaceae</taxon>
        <taxon>Symbiobacterium</taxon>
    </lineage>
</organism>
<dbReference type="Proteomes" id="UP000194267">
    <property type="component" value="Unassembled WGS sequence"/>
</dbReference>
<dbReference type="PANTHER" id="PTHR43859">
    <property type="entry name" value="ACYL-ACTIVATING ENZYME"/>
    <property type="match status" value="1"/>
</dbReference>
<dbReference type="AlphaFoldDB" id="A0A1Y2T1M4"/>
<accession>A0A1Y2T1M4</accession>
<comment type="similarity">
    <text evidence="1">Belongs to the ATP-dependent AMP-binding enzyme family.</text>
</comment>
<evidence type="ECO:0000256" key="4">
    <source>
        <dbReference type="ARBA" id="ARBA00023098"/>
    </source>
</evidence>
<evidence type="ECO:0000259" key="5">
    <source>
        <dbReference type="Pfam" id="PF00501"/>
    </source>
</evidence>
<proteinExistence type="inferred from homology"/>
<keyword evidence="3" id="KW-0276">Fatty acid metabolism</keyword>
<name>A0A1Y2T1M4_SYMTR</name>
<evidence type="ECO:0000313" key="7">
    <source>
        <dbReference type="Proteomes" id="UP000194267"/>
    </source>
</evidence>
<evidence type="ECO:0000256" key="3">
    <source>
        <dbReference type="ARBA" id="ARBA00022832"/>
    </source>
</evidence>
<dbReference type="SUPFAM" id="SSF56801">
    <property type="entry name" value="Acetyl-CoA synthetase-like"/>
    <property type="match status" value="1"/>
</dbReference>
<keyword evidence="4" id="KW-0443">Lipid metabolism</keyword>
<evidence type="ECO:0000256" key="2">
    <source>
        <dbReference type="ARBA" id="ARBA00022598"/>
    </source>
</evidence>
<dbReference type="GO" id="GO:0006631">
    <property type="term" value="P:fatty acid metabolic process"/>
    <property type="evidence" value="ECO:0007669"/>
    <property type="project" value="UniProtKB-KW"/>
</dbReference>
<dbReference type="Gene3D" id="3.40.50.12780">
    <property type="entry name" value="N-terminal domain of ligase-like"/>
    <property type="match status" value="1"/>
</dbReference>
<reference evidence="7" key="1">
    <citation type="submission" date="2016-04" db="EMBL/GenBank/DDBJ databases">
        <authorList>
            <person name="Antunes L.P."/>
            <person name="Martins L.F."/>
            <person name="Pereira R.V."/>
            <person name="Thomas A.M."/>
            <person name="Barbosa D."/>
            <person name="Nascimento L."/>
            <person name="Silva G.M."/>
            <person name="Condomitti G.W."/>
            <person name="Digiampietri L.A."/>
            <person name="Lombardi K.C."/>
            <person name="Ramos P.L."/>
            <person name="Quaggio R.B."/>
            <person name="Oliveira J.C."/>
            <person name="Pascon R.C."/>
            <person name="Cruz J.B."/>
            <person name="Silva A.M."/>
            <person name="Setubal J.C."/>
        </authorList>
    </citation>
    <scope>NUCLEOTIDE SEQUENCE [LARGE SCALE GENOMIC DNA]</scope>
</reference>
<gene>
    <name evidence="6" type="ORF">A6D92_20920</name>
</gene>
<evidence type="ECO:0000256" key="1">
    <source>
        <dbReference type="ARBA" id="ARBA00006432"/>
    </source>
</evidence>
<evidence type="ECO:0000313" key="6">
    <source>
        <dbReference type="EMBL" id="OTA40238.1"/>
    </source>
</evidence>
<keyword evidence="2" id="KW-0436">Ligase</keyword>
<dbReference type="EMBL" id="LWLV01002298">
    <property type="protein sequence ID" value="OTA40238.1"/>
    <property type="molecule type" value="Genomic_DNA"/>
</dbReference>
<dbReference type="Pfam" id="PF00501">
    <property type="entry name" value="AMP-binding"/>
    <property type="match status" value="1"/>
</dbReference>
<sequence length="106" mass="11487">MTEGAPVTHVGRLKSTLEGAPTDQRYAKKAKQGLLAPGLDMKVVDAEGNEVPWDGRSMGEMALRGPWIADAYYDDGRTAETFRDGWYYTGDVVTVDPDGTCRSSTG</sequence>